<dbReference type="NCBIfam" id="TIGR00268">
    <property type="entry name" value="ATP-dependent sacrificial sulfur transferase LarE"/>
    <property type="match status" value="1"/>
</dbReference>
<dbReference type="EMBL" id="QGHD01000010">
    <property type="protein sequence ID" value="PWL01901.1"/>
    <property type="molecule type" value="Genomic_DNA"/>
</dbReference>
<dbReference type="InterPro" id="IPR014729">
    <property type="entry name" value="Rossmann-like_a/b/a_fold"/>
</dbReference>
<accession>A0ABX5LM92</accession>
<dbReference type="RefSeq" id="WP_106198564.1">
    <property type="nucleotide sequence ID" value="NZ_QGHD01000010.1"/>
</dbReference>
<name>A0ABX5LM92_9BACT</name>
<evidence type="ECO:0008006" key="3">
    <source>
        <dbReference type="Google" id="ProtNLM"/>
    </source>
</evidence>
<dbReference type="PANTHER" id="PTHR43169:SF2">
    <property type="entry name" value="NAD_GMP SYNTHASE DOMAIN-CONTAINING PROTEIN"/>
    <property type="match status" value="1"/>
</dbReference>
<comment type="caution">
    <text evidence="1">The sequence shown here is derived from an EMBL/GenBank/DDBJ whole genome shotgun (WGS) entry which is preliminary data.</text>
</comment>
<dbReference type="SUPFAM" id="SSF52402">
    <property type="entry name" value="Adenine nucleotide alpha hydrolases-like"/>
    <property type="match status" value="1"/>
</dbReference>
<dbReference type="Gene3D" id="3.40.50.620">
    <property type="entry name" value="HUPs"/>
    <property type="match status" value="1"/>
</dbReference>
<dbReference type="PIRSF" id="PIRSF006661">
    <property type="entry name" value="PP-lp_UCP006661"/>
    <property type="match status" value="1"/>
</dbReference>
<dbReference type="InterPro" id="IPR005232">
    <property type="entry name" value="LarE"/>
</dbReference>
<dbReference type="PANTHER" id="PTHR43169">
    <property type="entry name" value="EXSB FAMILY PROTEIN"/>
    <property type="match status" value="1"/>
</dbReference>
<proteinExistence type="predicted"/>
<dbReference type="InterPro" id="IPR052188">
    <property type="entry name" value="Ni-pincer_cofactor_biosynth"/>
</dbReference>
<dbReference type="CDD" id="cd01990">
    <property type="entry name" value="LarE-like"/>
    <property type="match status" value="1"/>
</dbReference>
<dbReference type="Proteomes" id="UP000245523">
    <property type="component" value="Unassembled WGS sequence"/>
</dbReference>
<sequence>MDKLHQKYETLKEYLKSLESVAVAFSGGVDSTFLLKVAHDVLGESAIAVTEKSASFAAIDLEESKAFCERENIQQFFTSINQLKIPHFAKNPKDRCYFCKKATFADIYKVAKNLGLNAVCEGTNVDDEGDYRPGMRAITELGIKSPLRFARLTKQDIRTLSHELQLPTWSKPSAACLASRVPYGEPITEQKLRLIEQGEKILSALGFVQKRVRIHEGATVHESTSLHENAQNFIARIEVMPSDFEKAIANAEQIEREFKKLGFSYTALDLKSYRTGSLNETL</sequence>
<reference evidence="1 2" key="1">
    <citation type="submission" date="2018-05" db="EMBL/GenBank/DDBJ databases">
        <title>Animal gut microbial communities from fecal samples from Wisconsin, USA.</title>
        <authorList>
            <person name="Neumann A."/>
        </authorList>
    </citation>
    <scope>NUCLEOTIDE SEQUENCE [LARGE SCALE GENOMIC DNA]</scope>
    <source>
        <strain evidence="1 2">UWS4</strain>
    </source>
</reference>
<protein>
    <recommendedName>
        <fullName evidence="3">NAD/GMP synthase domain-containing protein</fullName>
    </recommendedName>
</protein>
<organism evidence="1 2">
    <name type="scientific">Hallerella porci</name>
    <dbReference type="NCBI Taxonomy" id="1945871"/>
    <lineage>
        <taxon>Bacteria</taxon>
        <taxon>Pseudomonadati</taxon>
        <taxon>Fibrobacterota</taxon>
        <taxon>Fibrobacteria</taxon>
        <taxon>Fibrobacterales</taxon>
        <taxon>Fibrobacteraceae</taxon>
        <taxon>Hallerella</taxon>
    </lineage>
</organism>
<gene>
    <name evidence="1" type="ORF">B0H50_11068</name>
</gene>
<keyword evidence="2" id="KW-1185">Reference proteome</keyword>
<evidence type="ECO:0000313" key="1">
    <source>
        <dbReference type="EMBL" id="PWL01901.1"/>
    </source>
</evidence>
<evidence type="ECO:0000313" key="2">
    <source>
        <dbReference type="Proteomes" id="UP000245523"/>
    </source>
</evidence>